<evidence type="ECO:0000313" key="2">
    <source>
        <dbReference type="EMBL" id="SEO85616.1"/>
    </source>
</evidence>
<dbReference type="EMBL" id="FODY01000006">
    <property type="protein sequence ID" value="SEO85616.1"/>
    <property type="molecule type" value="Genomic_DNA"/>
</dbReference>
<proteinExistence type="predicted"/>
<evidence type="ECO:0000256" key="1">
    <source>
        <dbReference type="SAM" id="SignalP"/>
    </source>
</evidence>
<organism evidence="2 3">
    <name type="scientific">Propionispora vibrioides</name>
    <dbReference type="NCBI Taxonomy" id="112903"/>
    <lineage>
        <taxon>Bacteria</taxon>
        <taxon>Bacillati</taxon>
        <taxon>Bacillota</taxon>
        <taxon>Negativicutes</taxon>
        <taxon>Selenomonadales</taxon>
        <taxon>Sporomusaceae</taxon>
        <taxon>Propionispora</taxon>
    </lineage>
</organism>
<sequence length="118" mass="12918">MKTHCFIALLVTFILAGFSSTVFATGQEITIVNASNSDLYDLSITPTNSTAQGPNALNGQELLNGQSRRIVFPNYDTGVVQWDMWGITCCGEKVKWQQLNLTIAHTIILREGGLAELN</sequence>
<dbReference type="STRING" id="112903.SAMN04490178_10615"/>
<feature type="signal peptide" evidence="1">
    <location>
        <begin position="1"/>
        <end position="24"/>
    </location>
</feature>
<protein>
    <submittedName>
        <fullName evidence="2">Uncharacterized protein</fullName>
    </submittedName>
</protein>
<gene>
    <name evidence="2" type="ORF">SAMN04490178_10615</name>
</gene>
<dbReference type="OrthoDB" id="9836157at2"/>
<dbReference type="AlphaFoldDB" id="A0A1H8T4I8"/>
<keyword evidence="3" id="KW-1185">Reference proteome</keyword>
<dbReference type="RefSeq" id="WP_091745065.1">
    <property type="nucleotide sequence ID" value="NZ_FODY01000006.1"/>
</dbReference>
<keyword evidence="1" id="KW-0732">Signal</keyword>
<evidence type="ECO:0000313" key="3">
    <source>
        <dbReference type="Proteomes" id="UP000198847"/>
    </source>
</evidence>
<accession>A0A1H8T4I8</accession>
<feature type="chain" id="PRO_5011766391" evidence="1">
    <location>
        <begin position="25"/>
        <end position="118"/>
    </location>
</feature>
<dbReference type="Proteomes" id="UP000198847">
    <property type="component" value="Unassembled WGS sequence"/>
</dbReference>
<reference evidence="2 3" key="1">
    <citation type="submission" date="2016-10" db="EMBL/GenBank/DDBJ databases">
        <authorList>
            <person name="de Groot N.N."/>
        </authorList>
    </citation>
    <scope>NUCLEOTIDE SEQUENCE [LARGE SCALE GENOMIC DNA]</scope>
    <source>
        <strain evidence="2 3">DSM 13305</strain>
    </source>
</reference>
<name>A0A1H8T4I8_9FIRM</name>